<evidence type="ECO:0000256" key="1">
    <source>
        <dbReference type="SAM" id="SignalP"/>
    </source>
</evidence>
<feature type="chain" id="PRO_5040809991" evidence="1">
    <location>
        <begin position="22"/>
        <end position="148"/>
    </location>
</feature>
<protein>
    <submittedName>
        <fullName evidence="2">Uncharacterized protein</fullName>
    </submittedName>
</protein>
<keyword evidence="1" id="KW-0732">Signal</keyword>
<comment type="caution">
    <text evidence="2">The sequence shown here is derived from an EMBL/GenBank/DDBJ whole genome shotgun (WGS) entry which is preliminary data.</text>
</comment>
<evidence type="ECO:0000313" key="2">
    <source>
        <dbReference type="EMBL" id="KAJ7358779.1"/>
    </source>
</evidence>
<feature type="signal peptide" evidence="1">
    <location>
        <begin position="1"/>
        <end position="21"/>
    </location>
</feature>
<reference evidence="2" key="1">
    <citation type="submission" date="2023-01" db="EMBL/GenBank/DDBJ databases">
        <title>Genome assembly of the deep-sea coral Lophelia pertusa.</title>
        <authorList>
            <person name="Herrera S."/>
            <person name="Cordes E."/>
        </authorList>
    </citation>
    <scope>NUCLEOTIDE SEQUENCE</scope>
    <source>
        <strain evidence="2">USNM1676648</strain>
        <tissue evidence="2">Polyp</tissue>
    </source>
</reference>
<dbReference type="Gene3D" id="2.80.10.50">
    <property type="match status" value="2"/>
</dbReference>
<dbReference type="SUPFAM" id="SSF50405">
    <property type="entry name" value="Actin-crosslinking proteins"/>
    <property type="match status" value="1"/>
</dbReference>
<dbReference type="Proteomes" id="UP001163046">
    <property type="component" value="Unassembled WGS sequence"/>
</dbReference>
<dbReference type="InterPro" id="IPR008999">
    <property type="entry name" value="Actin-crosslinking"/>
</dbReference>
<dbReference type="OrthoDB" id="8736801at2759"/>
<accession>A0A9W9YQK2</accession>
<proteinExistence type="predicted"/>
<dbReference type="AlphaFoldDB" id="A0A9W9YQK2"/>
<evidence type="ECO:0000313" key="3">
    <source>
        <dbReference type="Proteomes" id="UP001163046"/>
    </source>
</evidence>
<sequence>MKCFVAIVVLVCVFVVQDASSACVGVALKGDNGKYLSRFGDTKTRLVKNELDPYTRFVASEMEGKLVLQADTGKYLSRMTRHGTDYIEAVKASPDWYSQFTVHNQPDGTVVLQADNGKYMSRFGKDSYYEAAKDTIDVYCKLYLEFQL</sequence>
<name>A0A9W9YQK2_9CNID</name>
<dbReference type="CDD" id="cd00257">
    <property type="entry name" value="beta-trefoil_FSCN-like"/>
    <property type="match status" value="1"/>
</dbReference>
<gene>
    <name evidence="2" type="ORF">OS493_021558</name>
</gene>
<keyword evidence="3" id="KW-1185">Reference proteome</keyword>
<dbReference type="EMBL" id="MU827315">
    <property type="protein sequence ID" value="KAJ7358779.1"/>
    <property type="molecule type" value="Genomic_DNA"/>
</dbReference>
<organism evidence="2 3">
    <name type="scientific">Desmophyllum pertusum</name>
    <dbReference type="NCBI Taxonomy" id="174260"/>
    <lineage>
        <taxon>Eukaryota</taxon>
        <taxon>Metazoa</taxon>
        <taxon>Cnidaria</taxon>
        <taxon>Anthozoa</taxon>
        <taxon>Hexacorallia</taxon>
        <taxon>Scleractinia</taxon>
        <taxon>Caryophylliina</taxon>
        <taxon>Caryophylliidae</taxon>
        <taxon>Desmophyllum</taxon>
    </lineage>
</organism>